<comment type="caution">
    <text evidence="5">The sequence shown here is derived from an EMBL/GenBank/DDBJ whole genome shotgun (WGS) entry which is preliminary data.</text>
</comment>
<dbReference type="InterPro" id="IPR013216">
    <property type="entry name" value="Methyltransf_11"/>
</dbReference>
<dbReference type="EMBL" id="JBEHZE010000001">
    <property type="protein sequence ID" value="MEX6633323.1"/>
    <property type="molecule type" value="Genomic_DNA"/>
</dbReference>
<evidence type="ECO:0000256" key="2">
    <source>
        <dbReference type="ARBA" id="ARBA00022679"/>
    </source>
</evidence>
<dbReference type="GO" id="GO:0032259">
    <property type="term" value="P:methylation"/>
    <property type="evidence" value="ECO:0007669"/>
    <property type="project" value="UniProtKB-KW"/>
</dbReference>
<organism evidence="5 6">
    <name type="scientific">Hyphococcus lacteus</name>
    <dbReference type="NCBI Taxonomy" id="3143536"/>
    <lineage>
        <taxon>Bacteria</taxon>
        <taxon>Pseudomonadati</taxon>
        <taxon>Pseudomonadota</taxon>
        <taxon>Alphaproteobacteria</taxon>
        <taxon>Parvularculales</taxon>
        <taxon>Parvularculaceae</taxon>
        <taxon>Hyphococcus</taxon>
    </lineage>
</organism>
<dbReference type="RefSeq" id="WP_369313277.1">
    <property type="nucleotide sequence ID" value="NZ_JBEHZE010000001.1"/>
</dbReference>
<protein>
    <submittedName>
        <fullName evidence="5">Methyltransferase domain-containing protein</fullName>
    </submittedName>
</protein>
<dbReference type="Pfam" id="PF08241">
    <property type="entry name" value="Methyltransf_11"/>
    <property type="match status" value="1"/>
</dbReference>
<proteinExistence type="predicted"/>
<evidence type="ECO:0000313" key="5">
    <source>
        <dbReference type="EMBL" id="MEX6633323.1"/>
    </source>
</evidence>
<accession>A0ABV3Z4A5</accession>
<evidence type="ECO:0000256" key="3">
    <source>
        <dbReference type="SAM" id="MobiDB-lite"/>
    </source>
</evidence>
<reference evidence="5 6" key="1">
    <citation type="submission" date="2024-05" db="EMBL/GenBank/DDBJ databases">
        <title>Three bacterial strains, DH-69, EH-24, and ECK-19 isolated from coastal sediments.</title>
        <authorList>
            <person name="Ye Y.-Q."/>
            <person name="Du Z.-J."/>
        </authorList>
    </citation>
    <scope>NUCLEOTIDE SEQUENCE [LARGE SCALE GENOMIC DNA]</scope>
    <source>
        <strain evidence="5 6">ECK-19</strain>
    </source>
</reference>
<dbReference type="InterPro" id="IPR029063">
    <property type="entry name" value="SAM-dependent_MTases_sf"/>
</dbReference>
<evidence type="ECO:0000256" key="1">
    <source>
        <dbReference type="ARBA" id="ARBA00022603"/>
    </source>
</evidence>
<dbReference type="Gene3D" id="3.40.50.150">
    <property type="entry name" value="Vaccinia Virus protein VP39"/>
    <property type="match status" value="1"/>
</dbReference>
<keyword evidence="1 5" id="KW-0489">Methyltransferase</keyword>
<dbReference type="InterPro" id="IPR050602">
    <property type="entry name" value="Malonyl-ACP_OMT"/>
</dbReference>
<dbReference type="GO" id="GO:0008168">
    <property type="term" value="F:methyltransferase activity"/>
    <property type="evidence" value="ECO:0007669"/>
    <property type="project" value="UniProtKB-KW"/>
</dbReference>
<keyword evidence="2" id="KW-0808">Transferase</keyword>
<dbReference type="SUPFAM" id="SSF53335">
    <property type="entry name" value="S-adenosyl-L-methionine-dependent methyltransferases"/>
    <property type="match status" value="1"/>
</dbReference>
<dbReference type="PANTHER" id="PTHR13090">
    <property type="entry name" value="ARGININE-HYDROXYLASE NDUFAF5, MITOCHONDRIAL"/>
    <property type="match status" value="1"/>
</dbReference>
<feature type="domain" description="Methyltransferase type 11" evidence="4">
    <location>
        <begin position="55"/>
        <end position="137"/>
    </location>
</feature>
<name>A0ABV3Z4A5_9PROT</name>
<keyword evidence="6" id="KW-1185">Reference proteome</keyword>
<feature type="compositionally biased region" description="Basic and acidic residues" evidence="3">
    <location>
        <begin position="273"/>
        <end position="282"/>
    </location>
</feature>
<dbReference type="Proteomes" id="UP001560685">
    <property type="component" value="Unassembled WGS sequence"/>
</dbReference>
<dbReference type="PANTHER" id="PTHR13090:SF1">
    <property type="entry name" value="ARGININE-HYDROXYLASE NDUFAF5, MITOCHONDRIAL"/>
    <property type="match status" value="1"/>
</dbReference>
<evidence type="ECO:0000313" key="6">
    <source>
        <dbReference type="Proteomes" id="UP001560685"/>
    </source>
</evidence>
<feature type="region of interest" description="Disordered" evidence="3">
    <location>
        <begin position="258"/>
        <end position="282"/>
    </location>
</feature>
<evidence type="ECO:0000259" key="4">
    <source>
        <dbReference type="Pfam" id="PF08241"/>
    </source>
</evidence>
<sequence length="282" mass="30878">MNAPPHIFDRRLYAQRRTRSAAHFGAFDFLHRRVMDDIVDRLETVMREFPNATFSGAGNLTDQLTPACSVGSITHIDPAPERLPTTGNRIVADEELLPIAAQSQNLFVSVLTLHTANDLVGALAQIRRALVADGLFIAAVFAEDTLIALRKSLYTAEAEITGGVSARINPFASIQDYGQALSRAGFALPVVDADKINVKYDDPLRLLRDLRGMGETQALANRPNPLRRDVLMRALQIFSENGGTEQFEIIYLTGWSPDPSQQKPLKPGSAKASLKDAIKGTE</sequence>
<gene>
    <name evidence="5" type="ORF">ABFZ84_07145</name>
</gene>